<sequence length="204" mass="23232">MKNTILTTIILVLGFAGKSFAQNLEAKPLDLLVQQLESSKFTFKESGLAHGFFSIHSCLYVSEEFAVLKNYCVPKKKYPAKGYTIFSKKFGVIDLYQEQLPGVVQRDVRISVFPENLYQVMKSPMPSYRIKTLNAVSDHFYKLRGPACWSTNFSRYTEQAEYQCNVGLDTVSGFFDWADETQALAGSDADWNALFNKLERIFPK</sequence>
<proteinExistence type="predicted"/>
<keyword evidence="2" id="KW-1185">Reference proteome</keyword>
<accession>M4VP03</accession>
<protein>
    <submittedName>
        <fullName evidence="1">Uncharacterized protein</fullName>
    </submittedName>
</protein>
<dbReference type="PATRIC" id="fig|1184267.3.peg.648"/>
<dbReference type="AlphaFoldDB" id="M4VP03"/>
<organism evidence="1 2">
    <name type="scientific">Pseudobdellovibrio exovorus JSS</name>
    <dbReference type="NCBI Taxonomy" id="1184267"/>
    <lineage>
        <taxon>Bacteria</taxon>
        <taxon>Pseudomonadati</taxon>
        <taxon>Bdellovibrionota</taxon>
        <taxon>Bdellovibrionia</taxon>
        <taxon>Bdellovibrionales</taxon>
        <taxon>Pseudobdellovibrionaceae</taxon>
        <taxon>Pseudobdellovibrio</taxon>
    </lineage>
</organism>
<evidence type="ECO:0000313" key="2">
    <source>
        <dbReference type="Proteomes" id="UP000012040"/>
    </source>
</evidence>
<dbReference type="KEGG" id="bex:A11Q_639"/>
<dbReference type="EMBL" id="CP003537">
    <property type="protein sequence ID" value="AGH94859.1"/>
    <property type="molecule type" value="Genomic_DNA"/>
</dbReference>
<dbReference type="STRING" id="1184267.A11Q_639"/>
<gene>
    <name evidence="1" type="ORF">A11Q_639</name>
</gene>
<dbReference type="Proteomes" id="UP000012040">
    <property type="component" value="Chromosome"/>
</dbReference>
<evidence type="ECO:0000313" key="1">
    <source>
        <dbReference type="EMBL" id="AGH94859.1"/>
    </source>
</evidence>
<name>M4VP03_9BACT</name>
<dbReference type="HOGENOM" id="CLU_1341090_0_0_7"/>
<dbReference type="RefSeq" id="WP_015469349.1">
    <property type="nucleotide sequence ID" value="NC_020813.1"/>
</dbReference>
<reference evidence="1 2" key="1">
    <citation type="journal article" date="2013" name="ISME J.">
        <title>By their genes ye shall know them: genomic signatures of predatory bacteria.</title>
        <authorList>
            <person name="Pasternak Z."/>
            <person name="Pietrokovski S."/>
            <person name="Rotem O."/>
            <person name="Gophna U."/>
            <person name="Lurie-Weinberger M.N."/>
            <person name="Jurkevitch E."/>
        </authorList>
    </citation>
    <scope>NUCLEOTIDE SEQUENCE [LARGE SCALE GENOMIC DNA]</scope>
    <source>
        <strain evidence="1 2">JSS</strain>
    </source>
</reference>